<name>A0A9P4Q885_9PEZI</name>
<dbReference type="Proteomes" id="UP000799441">
    <property type="component" value="Unassembled WGS sequence"/>
</dbReference>
<keyword evidence="3" id="KW-1185">Reference proteome</keyword>
<dbReference type="EMBL" id="MU003791">
    <property type="protein sequence ID" value="KAF2721400.1"/>
    <property type="molecule type" value="Genomic_DNA"/>
</dbReference>
<evidence type="ECO:0000256" key="1">
    <source>
        <dbReference type="SAM" id="MobiDB-lite"/>
    </source>
</evidence>
<reference evidence="2" key="1">
    <citation type="journal article" date="2020" name="Stud. Mycol.">
        <title>101 Dothideomycetes genomes: a test case for predicting lifestyles and emergence of pathogens.</title>
        <authorList>
            <person name="Haridas S."/>
            <person name="Albert R."/>
            <person name="Binder M."/>
            <person name="Bloem J."/>
            <person name="Labutti K."/>
            <person name="Salamov A."/>
            <person name="Andreopoulos B."/>
            <person name="Baker S."/>
            <person name="Barry K."/>
            <person name="Bills G."/>
            <person name="Bluhm B."/>
            <person name="Cannon C."/>
            <person name="Castanera R."/>
            <person name="Culley D."/>
            <person name="Daum C."/>
            <person name="Ezra D."/>
            <person name="Gonzalez J."/>
            <person name="Henrissat B."/>
            <person name="Kuo A."/>
            <person name="Liang C."/>
            <person name="Lipzen A."/>
            <person name="Lutzoni F."/>
            <person name="Magnuson J."/>
            <person name="Mondo S."/>
            <person name="Nolan M."/>
            <person name="Ohm R."/>
            <person name="Pangilinan J."/>
            <person name="Park H.-J."/>
            <person name="Ramirez L."/>
            <person name="Alfaro M."/>
            <person name="Sun H."/>
            <person name="Tritt A."/>
            <person name="Yoshinaga Y."/>
            <person name="Zwiers L.-H."/>
            <person name="Turgeon B."/>
            <person name="Goodwin S."/>
            <person name="Spatafora J."/>
            <person name="Crous P."/>
            <person name="Grigoriev I."/>
        </authorList>
    </citation>
    <scope>NUCLEOTIDE SEQUENCE</scope>
    <source>
        <strain evidence="2">CBS 116435</strain>
    </source>
</reference>
<dbReference type="AlphaFoldDB" id="A0A9P4Q885"/>
<feature type="region of interest" description="Disordered" evidence="1">
    <location>
        <begin position="341"/>
        <end position="399"/>
    </location>
</feature>
<feature type="compositionally biased region" description="Pro residues" evidence="1">
    <location>
        <begin position="285"/>
        <end position="303"/>
    </location>
</feature>
<feature type="region of interest" description="Disordered" evidence="1">
    <location>
        <begin position="157"/>
        <end position="177"/>
    </location>
</feature>
<accession>A0A9P4Q885</accession>
<feature type="region of interest" description="Disordered" evidence="1">
    <location>
        <begin position="278"/>
        <end position="327"/>
    </location>
</feature>
<evidence type="ECO:0000313" key="3">
    <source>
        <dbReference type="Proteomes" id="UP000799441"/>
    </source>
</evidence>
<evidence type="ECO:0000313" key="2">
    <source>
        <dbReference type="EMBL" id="KAF2721400.1"/>
    </source>
</evidence>
<feature type="compositionally biased region" description="Basic and acidic residues" evidence="1">
    <location>
        <begin position="165"/>
        <end position="175"/>
    </location>
</feature>
<gene>
    <name evidence="2" type="ORF">K431DRAFT_303606</name>
</gene>
<proteinExistence type="predicted"/>
<protein>
    <submittedName>
        <fullName evidence="2">Uncharacterized protein</fullName>
    </submittedName>
</protein>
<organism evidence="2 3">
    <name type="scientific">Polychaeton citri CBS 116435</name>
    <dbReference type="NCBI Taxonomy" id="1314669"/>
    <lineage>
        <taxon>Eukaryota</taxon>
        <taxon>Fungi</taxon>
        <taxon>Dikarya</taxon>
        <taxon>Ascomycota</taxon>
        <taxon>Pezizomycotina</taxon>
        <taxon>Dothideomycetes</taxon>
        <taxon>Dothideomycetidae</taxon>
        <taxon>Capnodiales</taxon>
        <taxon>Capnodiaceae</taxon>
        <taxon>Polychaeton</taxon>
    </lineage>
</organism>
<sequence>MYQQNAQMQAYEPKTRILSKHRSGGRFISHQAPGSKYKNFSKCARQETHHRQDDFPLFLSAVTFKPEGGIEEPVEYTLHRSRQGACSYQHNSQNGTPLLKKAKLSRQPSQIPRPTLPRKEVGERPRASGEAWEAVKQFAVEFEAQRGARMTLTKISSRPLSSEDMNGRQPKEGKTGRVWRSAIQRGSFSARGVFGIRDALNARAVKEIVPFDRRRGLSWEKDTDIQDRAGKTDSRREDMKKDSGVDFDICDAAAEVTDASSVETDFAVLIARATRDDSEADCPPLLHPAPLAPALPPVPPAPPASTETYARKSEKPSGRFPAQKRKPLSVINPVYPQAPIRAAPSRTTSHLAPPQYLPTQCRPPPPASVCQYSNKPLPSLPLTPPSSQRKQERATSLPLAPSRYLPETASGQNPTVDAFIGKHGKVGVVVKWRYGGEGTVEEMRSEYCAGQHAHYDGSRIEVECLPAPLGCIGGYF</sequence>
<feature type="region of interest" description="Disordered" evidence="1">
    <location>
        <begin position="104"/>
        <end position="124"/>
    </location>
</feature>
<comment type="caution">
    <text evidence="2">The sequence shown here is derived from an EMBL/GenBank/DDBJ whole genome shotgun (WGS) entry which is preliminary data.</text>
</comment>